<sequence length="168" mass="17460">MNKKGHVLNAALLSVGLGVVLAAPTALTAADALAVAETIAELSVPVVLGALFPDVDTAFGKHRKTLHNLFVLGVVAAFPVVFGNLQFVWIGIATHYLLDVVGSRRGIALFYPLTSQEWGLPSGVTTSSKYADLVTVVVTGLEIAVLAAVHVYVVPLGETAATMNALLT</sequence>
<dbReference type="InterPro" id="IPR007404">
    <property type="entry name" value="YdjM-like"/>
</dbReference>
<reference evidence="2 3" key="1">
    <citation type="submission" date="2018-12" db="EMBL/GenBank/DDBJ databases">
        <title>Complete genome sequence of Haloplanus rallus MBLA0036.</title>
        <authorList>
            <person name="Nam Y.-d."/>
            <person name="Kang J."/>
            <person name="Chung W.-H."/>
            <person name="Park Y.S."/>
        </authorList>
    </citation>
    <scope>NUCLEOTIDE SEQUENCE [LARGE SCALE GENOMIC DNA]</scope>
    <source>
        <strain evidence="2 3">MBLA0036</strain>
    </source>
</reference>
<dbReference type="KEGG" id="hra:EI982_07590"/>
<dbReference type="GO" id="GO:0016787">
    <property type="term" value="F:hydrolase activity"/>
    <property type="evidence" value="ECO:0007669"/>
    <property type="project" value="UniProtKB-KW"/>
</dbReference>
<name>A0A6B9F2S2_9EURY</name>
<feature type="transmembrane region" description="Helical" evidence="1">
    <location>
        <begin position="32"/>
        <end position="53"/>
    </location>
</feature>
<keyword evidence="1" id="KW-1133">Transmembrane helix</keyword>
<dbReference type="Pfam" id="PF04307">
    <property type="entry name" value="YdjM"/>
    <property type="match status" value="1"/>
</dbReference>
<gene>
    <name evidence="2" type="ORF">EI982_07590</name>
</gene>
<feature type="transmembrane region" description="Helical" evidence="1">
    <location>
        <begin position="65"/>
        <end position="92"/>
    </location>
</feature>
<dbReference type="AlphaFoldDB" id="A0A6B9F2S2"/>
<keyword evidence="1" id="KW-0472">Membrane</keyword>
<accession>A0A6B9F2S2</accession>
<keyword evidence="3" id="KW-1185">Reference proteome</keyword>
<dbReference type="Proteomes" id="UP000428325">
    <property type="component" value="Chromosome"/>
</dbReference>
<dbReference type="GeneID" id="43369389"/>
<evidence type="ECO:0000256" key="1">
    <source>
        <dbReference type="SAM" id="Phobius"/>
    </source>
</evidence>
<organism evidence="2 3">
    <name type="scientific">Haloplanus rallus</name>
    <dbReference type="NCBI Taxonomy" id="1816183"/>
    <lineage>
        <taxon>Archaea</taxon>
        <taxon>Methanobacteriati</taxon>
        <taxon>Methanobacteriota</taxon>
        <taxon>Stenosarchaea group</taxon>
        <taxon>Halobacteria</taxon>
        <taxon>Halobacteriales</taxon>
        <taxon>Haloferacaceae</taxon>
        <taxon>Haloplanus</taxon>
    </lineage>
</organism>
<evidence type="ECO:0000313" key="3">
    <source>
        <dbReference type="Proteomes" id="UP000428325"/>
    </source>
</evidence>
<dbReference type="EMBL" id="CP034345">
    <property type="protein sequence ID" value="QGX94665.1"/>
    <property type="molecule type" value="Genomic_DNA"/>
</dbReference>
<protein>
    <submittedName>
        <fullName evidence="2">Metal-dependent hydrolase</fullName>
    </submittedName>
</protein>
<dbReference type="RefSeq" id="WP_157689005.1">
    <property type="nucleotide sequence ID" value="NZ_CP034345.1"/>
</dbReference>
<proteinExistence type="predicted"/>
<keyword evidence="2" id="KW-0378">Hydrolase</keyword>
<evidence type="ECO:0000313" key="2">
    <source>
        <dbReference type="EMBL" id="QGX94665.1"/>
    </source>
</evidence>
<keyword evidence="1" id="KW-0812">Transmembrane</keyword>
<feature type="transmembrane region" description="Helical" evidence="1">
    <location>
        <begin position="133"/>
        <end position="154"/>
    </location>
</feature>
<dbReference type="OrthoDB" id="199847at2157"/>